<dbReference type="Gene3D" id="3.30.70.1230">
    <property type="entry name" value="Nucleotide cyclase"/>
    <property type="match status" value="1"/>
</dbReference>
<organism evidence="3 4">
    <name type="scientific">Rhizobium setariae</name>
    <dbReference type="NCBI Taxonomy" id="2801340"/>
    <lineage>
        <taxon>Bacteria</taxon>
        <taxon>Pseudomonadati</taxon>
        <taxon>Pseudomonadota</taxon>
        <taxon>Alphaproteobacteria</taxon>
        <taxon>Hyphomicrobiales</taxon>
        <taxon>Rhizobiaceae</taxon>
        <taxon>Rhizobium/Agrobacterium group</taxon>
        <taxon>Rhizobium</taxon>
    </lineage>
</organism>
<dbReference type="SUPFAM" id="SSF48452">
    <property type="entry name" value="TPR-like"/>
    <property type="match status" value="1"/>
</dbReference>
<dbReference type="GO" id="GO:0004016">
    <property type="term" value="F:adenylate cyclase activity"/>
    <property type="evidence" value="ECO:0007669"/>
    <property type="project" value="UniProtKB-ARBA"/>
</dbReference>
<feature type="repeat" description="TPR" evidence="1">
    <location>
        <begin position="415"/>
        <end position="448"/>
    </location>
</feature>
<dbReference type="Gene3D" id="1.25.40.10">
    <property type="entry name" value="Tetratricopeptide repeat domain"/>
    <property type="match status" value="3"/>
</dbReference>
<dbReference type="RefSeq" id="WP_201663848.1">
    <property type="nucleotide sequence ID" value="NZ_JAEQNC010000021.1"/>
</dbReference>
<keyword evidence="4" id="KW-1185">Reference proteome</keyword>
<protein>
    <submittedName>
        <fullName evidence="3">Tetratricopeptide repeat protein</fullName>
    </submittedName>
</protein>
<dbReference type="InterPro" id="IPR019734">
    <property type="entry name" value="TPR_rpt"/>
</dbReference>
<dbReference type="InterPro" id="IPR050697">
    <property type="entry name" value="Adenylyl/Guanylyl_Cyclase_3/4"/>
</dbReference>
<dbReference type="CDD" id="cd07302">
    <property type="entry name" value="CHD"/>
    <property type="match status" value="1"/>
</dbReference>
<dbReference type="NCBIfam" id="NF047558">
    <property type="entry name" value="TPR_END_plus"/>
    <property type="match status" value="1"/>
</dbReference>
<dbReference type="PROSITE" id="PS50005">
    <property type="entry name" value="TPR"/>
    <property type="match status" value="2"/>
</dbReference>
<keyword evidence="1" id="KW-0802">TPR repeat</keyword>
<dbReference type="Gene3D" id="3.40.50.10070">
    <property type="entry name" value="TolB, N-terminal domain"/>
    <property type="match status" value="1"/>
</dbReference>
<evidence type="ECO:0000256" key="1">
    <source>
        <dbReference type="PROSITE-ProRule" id="PRU00339"/>
    </source>
</evidence>
<feature type="repeat" description="TPR" evidence="1">
    <location>
        <begin position="449"/>
        <end position="482"/>
    </location>
</feature>
<dbReference type="PANTHER" id="PTHR43081">
    <property type="entry name" value="ADENYLATE CYCLASE, TERMINAL-DIFFERENTIATION SPECIFIC-RELATED"/>
    <property type="match status" value="1"/>
</dbReference>
<dbReference type="GO" id="GO:0035556">
    <property type="term" value="P:intracellular signal transduction"/>
    <property type="evidence" value="ECO:0007669"/>
    <property type="project" value="InterPro"/>
</dbReference>
<accession>A0A936YUH9</accession>
<reference evidence="3" key="1">
    <citation type="submission" date="2021-01" db="EMBL/GenBank/DDBJ databases">
        <title>Rhizobium sp. strain KVB221 16S ribosomal RNA gene Genome sequencing and assembly.</title>
        <authorList>
            <person name="Kang M."/>
        </authorList>
    </citation>
    <scope>NUCLEOTIDE SEQUENCE</scope>
    <source>
        <strain evidence="3">KVB221</strain>
    </source>
</reference>
<evidence type="ECO:0000259" key="2">
    <source>
        <dbReference type="PROSITE" id="PS50125"/>
    </source>
</evidence>
<name>A0A936YUH9_9HYPH</name>
<dbReference type="Proteomes" id="UP000633219">
    <property type="component" value="Unassembled WGS sequence"/>
</dbReference>
<dbReference type="InterPro" id="IPR029787">
    <property type="entry name" value="Nucleotide_cyclase"/>
</dbReference>
<dbReference type="AlphaFoldDB" id="A0A936YUH9"/>
<dbReference type="GO" id="GO:0006171">
    <property type="term" value="P:cAMP biosynthetic process"/>
    <property type="evidence" value="ECO:0007669"/>
    <property type="project" value="TreeGrafter"/>
</dbReference>
<comment type="caution">
    <text evidence="3">The sequence shown here is derived from an EMBL/GenBank/DDBJ whole genome shotgun (WGS) entry which is preliminary data.</text>
</comment>
<evidence type="ECO:0000313" key="3">
    <source>
        <dbReference type="EMBL" id="MBL0375302.1"/>
    </source>
</evidence>
<proteinExistence type="predicted"/>
<evidence type="ECO:0000313" key="4">
    <source>
        <dbReference type="Proteomes" id="UP000633219"/>
    </source>
</evidence>
<dbReference type="InterPro" id="IPR001054">
    <property type="entry name" value="A/G_cyclase"/>
</dbReference>
<dbReference type="PROSITE" id="PS50125">
    <property type="entry name" value="GUANYLATE_CYCLASE_2"/>
    <property type="match status" value="1"/>
</dbReference>
<gene>
    <name evidence="3" type="ORF">JJB09_25125</name>
</gene>
<dbReference type="InterPro" id="IPR011990">
    <property type="entry name" value="TPR-like_helical_dom_sf"/>
</dbReference>
<dbReference type="EMBL" id="JAEQNC010000021">
    <property type="protein sequence ID" value="MBL0375302.1"/>
    <property type="molecule type" value="Genomic_DNA"/>
</dbReference>
<feature type="domain" description="Guanylate cyclase" evidence="2">
    <location>
        <begin position="7"/>
        <end position="122"/>
    </location>
</feature>
<dbReference type="Pfam" id="PF13432">
    <property type="entry name" value="TPR_16"/>
    <property type="match status" value="1"/>
</dbReference>
<dbReference type="SMART" id="SM00044">
    <property type="entry name" value="CYCc"/>
    <property type="match status" value="1"/>
</dbReference>
<dbReference type="SUPFAM" id="SSF55073">
    <property type="entry name" value="Nucleotide cyclase"/>
    <property type="match status" value="1"/>
</dbReference>
<sequence>MERRLIAILAADVVGYSRLMGLDEAGTLAALRSHRREMADAKIDEHQGRIVKVTGDGMLVEFPSVVNAVACAADIQRRMRERNVDVPDDRRIEFRIGIHLGDIIFEDNDIYGDGVNIAARIESIAQPGGVAVSGAVRDNVGNRLDLAFEDRGEQALKNIDRPVRVYNIDLFRRAPAQGVATGAAPKAALAKEKPSIAVLPFDNMSGDPEQEYFSDGITEDIITDLSKISGLSVIARNSAFTYKGKLVDIQDVCRRFHVATVLEGSVRKAGQRVRITAQLIDGTDGTHLWADRYDRDLTDIFAIQDEITHTIVEQLKVKLLPEEKKAIGQAPTANVEAYTNYLRGREFFHTRTKGSLQLARRLFARATNLDPNYARAYAGIADCDSALHAWHGAEISLEALLATCAKALALDPSLAEAHASHGLALSTNGRHGDAVAEFERAIALDPNSYEGHYFYARHSFAEGDLEKAVELYERCTDINPDDYRSPLLVMNALHSLGRHDEEAKLAAVGLERAQRALRQHPENSDPAQLGAIALIALGQHERAKEWADRALAIDADDNNALYNVACVYSLLGEPDRAIDLLEPYLQKVGPHMKSWFKNDSDFDPIRSHPRYAKLLELID</sequence>
<dbReference type="PANTHER" id="PTHR43081:SF19">
    <property type="entry name" value="PH-SENSITIVE ADENYLATE CYCLASE RV1264"/>
    <property type="match status" value="1"/>
</dbReference>
<dbReference type="SMART" id="SM00028">
    <property type="entry name" value="TPR"/>
    <property type="match status" value="4"/>
</dbReference>
<dbReference type="Pfam" id="PF00211">
    <property type="entry name" value="Guanylate_cyc"/>
    <property type="match status" value="1"/>
</dbReference>